<comment type="caution">
    <text evidence="6">The sequence shown here is derived from an EMBL/GenBank/DDBJ whole genome shotgun (WGS) entry which is preliminary data.</text>
</comment>
<feature type="domain" description="Misato Segment II tubulin-like" evidence="4">
    <location>
        <begin position="6"/>
        <end position="118"/>
    </location>
</feature>
<evidence type="ECO:0000256" key="1">
    <source>
        <dbReference type="ARBA" id="ARBA00004173"/>
    </source>
</evidence>
<protein>
    <recommendedName>
        <fullName evidence="8">Protein misato</fullName>
    </recommendedName>
</protein>
<dbReference type="PANTHER" id="PTHR13391">
    <property type="entry name" value="MITOCHONDRIAL DISTRIBUTION REGULATOR MISATO"/>
    <property type="match status" value="1"/>
</dbReference>
<evidence type="ECO:0000313" key="6">
    <source>
        <dbReference type="EMBL" id="CAL8098988.1"/>
    </source>
</evidence>
<comment type="similarity">
    <text evidence="2">Belongs to the misato family.</text>
</comment>
<dbReference type="Pfam" id="PF14881">
    <property type="entry name" value="Tubulin_3"/>
    <property type="match status" value="1"/>
</dbReference>
<keyword evidence="7" id="KW-1185">Reference proteome</keyword>
<dbReference type="EMBL" id="CAXLJM020000031">
    <property type="protein sequence ID" value="CAL8098988.1"/>
    <property type="molecule type" value="Genomic_DNA"/>
</dbReference>
<evidence type="ECO:0000313" key="7">
    <source>
        <dbReference type="Proteomes" id="UP001642540"/>
    </source>
</evidence>
<evidence type="ECO:0000259" key="4">
    <source>
        <dbReference type="Pfam" id="PF10644"/>
    </source>
</evidence>
<evidence type="ECO:0000256" key="2">
    <source>
        <dbReference type="ARBA" id="ARBA00008507"/>
    </source>
</evidence>
<dbReference type="InterPro" id="IPR019605">
    <property type="entry name" value="Misato_II_tubulin-like"/>
</dbReference>
<gene>
    <name evidence="6" type="ORF">ODALV1_LOCUS10109</name>
</gene>
<dbReference type="InterPro" id="IPR049942">
    <property type="entry name" value="DML1/Misato"/>
</dbReference>
<organism evidence="6 7">
    <name type="scientific">Orchesella dallaii</name>
    <dbReference type="NCBI Taxonomy" id="48710"/>
    <lineage>
        <taxon>Eukaryota</taxon>
        <taxon>Metazoa</taxon>
        <taxon>Ecdysozoa</taxon>
        <taxon>Arthropoda</taxon>
        <taxon>Hexapoda</taxon>
        <taxon>Collembola</taxon>
        <taxon>Entomobryomorpha</taxon>
        <taxon>Entomobryoidea</taxon>
        <taxon>Orchesellidae</taxon>
        <taxon>Orchesellinae</taxon>
        <taxon>Orchesella</taxon>
    </lineage>
</organism>
<evidence type="ECO:0008006" key="8">
    <source>
        <dbReference type="Google" id="ProtNLM"/>
    </source>
</evidence>
<feature type="domain" description="DML1/Misato tubulin" evidence="5">
    <location>
        <begin position="191"/>
        <end position="346"/>
    </location>
</feature>
<dbReference type="InterPro" id="IPR036525">
    <property type="entry name" value="Tubulin/FtsZ_GTPase_sf"/>
</dbReference>
<sequence length="573" mass="64212">MGTPGEIITFQVGNYANFVGAHFFNLQDPNINPDYETDFSHQVFWREGRNLQKQKVLTPRVLMFDLKANWGNAFIRSSKDLSEPSVVTAASSYSHPAKLNKVDQAEKNISWEGKVQKVVLRNDSSESEDDTEPLPGTVKSVNAVKKKVKLGPYDFCSWGEYAKWRLHNADEAAFRIPNFMYNAGSDELVSYGQGLDVYNKLHENVEDGIRHYAEECDHLEGFHMLVDEYDGFTGIAGGIMEYLGDEYDKKACLGLGLNYPFPDNENWSKKRTLKEYKIRVSNTAQLWSSFTRHSRVFTSFGVTDDIFSINPCSQKFANVVQDCTSPYISSAILAATLDSLSSPYRLHSPTFPLHEMTSVLNAFGHKMTIIGSAFPFPVGQQTLFSALDKDGFSSLSTLTPNASIDLQKSFGNIFVMRGISQDRVMSKSETREYKHADIKSVTACLELYCQESYTRSVHVIKDISSSFKLRYPFPKLYDDTYLDTHSTAKRFTNPQGPSWFLPTLATAHNTPTTGKVLERIIGIIGGGSEGSAMKLKTFYELSAATCNTSLVDFEDFADCITELCALKDSYSSE</sequence>
<dbReference type="InterPro" id="IPR029209">
    <property type="entry name" value="DML1/Misato_tubulin"/>
</dbReference>
<proteinExistence type="inferred from homology"/>
<evidence type="ECO:0000259" key="5">
    <source>
        <dbReference type="Pfam" id="PF14881"/>
    </source>
</evidence>
<evidence type="ECO:0000256" key="3">
    <source>
        <dbReference type="ARBA" id="ARBA00023128"/>
    </source>
</evidence>
<reference evidence="6 7" key="1">
    <citation type="submission" date="2024-08" db="EMBL/GenBank/DDBJ databases">
        <authorList>
            <person name="Cucini C."/>
            <person name="Frati F."/>
        </authorList>
    </citation>
    <scope>NUCLEOTIDE SEQUENCE [LARGE SCALE GENOMIC DNA]</scope>
</reference>
<dbReference type="PANTHER" id="PTHR13391:SF0">
    <property type="entry name" value="PROTEIN MISATO HOMOLOG 1"/>
    <property type="match status" value="1"/>
</dbReference>
<accession>A0ABP1QDM0</accession>
<dbReference type="Gene3D" id="3.40.50.1440">
    <property type="entry name" value="Tubulin/FtsZ, GTPase domain"/>
    <property type="match status" value="1"/>
</dbReference>
<comment type="subcellular location">
    <subcellularLocation>
        <location evidence="1">Mitochondrion</location>
    </subcellularLocation>
</comment>
<name>A0ABP1QDM0_9HEXA</name>
<keyword evidence="3" id="KW-0496">Mitochondrion</keyword>
<dbReference type="SUPFAM" id="SSF52490">
    <property type="entry name" value="Tubulin nucleotide-binding domain-like"/>
    <property type="match status" value="1"/>
</dbReference>
<dbReference type="Proteomes" id="UP001642540">
    <property type="component" value="Unassembled WGS sequence"/>
</dbReference>
<dbReference type="Pfam" id="PF10644">
    <property type="entry name" value="Misat_Tub_SegII"/>
    <property type="match status" value="1"/>
</dbReference>